<proteinExistence type="predicted"/>
<reference evidence="1" key="1">
    <citation type="submission" date="2014-05" db="EMBL/GenBank/DDBJ databases">
        <authorList>
            <person name="Chronopoulou M."/>
        </authorList>
    </citation>
    <scope>NUCLEOTIDE SEQUENCE</scope>
    <source>
        <tissue evidence="1">Whole organism</tissue>
    </source>
</reference>
<sequence>MVKNGAIRICDLYSHLKLFCVPLTIGMKHCFLMDCVVVSMGEIDEDKNS</sequence>
<name>A0A0K2V0Y9_LEPSM</name>
<organism evidence="1">
    <name type="scientific">Lepeophtheirus salmonis</name>
    <name type="common">Salmon louse</name>
    <name type="synonym">Caligus salmonis</name>
    <dbReference type="NCBI Taxonomy" id="72036"/>
    <lineage>
        <taxon>Eukaryota</taxon>
        <taxon>Metazoa</taxon>
        <taxon>Ecdysozoa</taxon>
        <taxon>Arthropoda</taxon>
        <taxon>Crustacea</taxon>
        <taxon>Multicrustacea</taxon>
        <taxon>Hexanauplia</taxon>
        <taxon>Copepoda</taxon>
        <taxon>Siphonostomatoida</taxon>
        <taxon>Caligidae</taxon>
        <taxon>Lepeophtheirus</taxon>
    </lineage>
</organism>
<dbReference type="AlphaFoldDB" id="A0A0K2V0Y9"/>
<accession>A0A0K2V0Y9</accession>
<protein>
    <submittedName>
        <fullName evidence="1">Uncharacterized protein</fullName>
    </submittedName>
</protein>
<evidence type="ECO:0000313" key="1">
    <source>
        <dbReference type="EMBL" id="CDW43651.1"/>
    </source>
</evidence>
<dbReference type="EMBL" id="HACA01026290">
    <property type="protein sequence ID" value="CDW43651.1"/>
    <property type="molecule type" value="Transcribed_RNA"/>
</dbReference>